<organism evidence="2 3">
    <name type="scientific">Pseudonocardia parietis</name>
    <dbReference type="NCBI Taxonomy" id="570936"/>
    <lineage>
        <taxon>Bacteria</taxon>
        <taxon>Bacillati</taxon>
        <taxon>Actinomycetota</taxon>
        <taxon>Actinomycetes</taxon>
        <taxon>Pseudonocardiales</taxon>
        <taxon>Pseudonocardiaceae</taxon>
        <taxon>Pseudonocardia</taxon>
    </lineage>
</organism>
<keyword evidence="3" id="KW-1185">Reference proteome</keyword>
<evidence type="ECO:0000313" key="3">
    <source>
        <dbReference type="Proteomes" id="UP001519295"/>
    </source>
</evidence>
<name>A0ABS4W6X6_9PSEU</name>
<evidence type="ECO:0000313" key="2">
    <source>
        <dbReference type="EMBL" id="MBP2371868.1"/>
    </source>
</evidence>
<sequence>MPQQDHRAPDPRPGSEDADTRAEKIVARMVQRHGAPGLEHYRAGYANLRVAWPGDEEVRRIHPVTDAA</sequence>
<protein>
    <submittedName>
        <fullName evidence="2">Uncharacterized protein</fullName>
    </submittedName>
</protein>
<dbReference type="EMBL" id="JAGINU010000004">
    <property type="protein sequence ID" value="MBP2371868.1"/>
    <property type="molecule type" value="Genomic_DNA"/>
</dbReference>
<accession>A0ABS4W6X6</accession>
<feature type="region of interest" description="Disordered" evidence="1">
    <location>
        <begin position="1"/>
        <end position="22"/>
    </location>
</feature>
<dbReference type="RefSeq" id="WP_210036947.1">
    <property type="nucleotide sequence ID" value="NZ_JAGINU010000004.1"/>
</dbReference>
<dbReference type="Proteomes" id="UP001519295">
    <property type="component" value="Unassembled WGS sequence"/>
</dbReference>
<gene>
    <name evidence="2" type="ORF">JOF36_007641</name>
</gene>
<comment type="caution">
    <text evidence="2">The sequence shown here is derived from an EMBL/GenBank/DDBJ whole genome shotgun (WGS) entry which is preliminary data.</text>
</comment>
<evidence type="ECO:0000256" key="1">
    <source>
        <dbReference type="SAM" id="MobiDB-lite"/>
    </source>
</evidence>
<reference evidence="2 3" key="1">
    <citation type="submission" date="2021-03" db="EMBL/GenBank/DDBJ databases">
        <title>Sequencing the genomes of 1000 actinobacteria strains.</title>
        <authorList>
            <person name="Klenk H.-P."/>
        </authorList>
    </citation>
    <scope>NUCLEOTIDE SEQUENCE [LARGE SCALE GENOMIC DNA]</scope>
    <source>
        <strain evidence="2 3">DSM 45256</strain>
    </source>
</reference>
<proteinExistence type="predicted"/>